<dbReference type="KEGG" id="ftj:FTUN_8896"/>
<proteinExistence type="predicted"/>
<name>A0A6M5Z5Y2_9BACT</name>
<evidence type="ECO:0000256" key="1">
    <source>
        <dbReference type="SAM" id="MobiDB-lite"/>
    </source>
</evidence>
<protein>
    <submittedName>
        <fullName evidence="2">Uncharacterized protein</fullName>
    </submittedName>
</protein>
<organism evidence="2 3">
    <name type="scientific">Frigoriglobus tundricola</name>
    <dbReference type="NCBI Taxonomy" id="2774151"/>
    <lineage>
        <taxon>Bacteria</taxon>
        <taxon>Pseudomonadati</taxon>
        <taxon>Planctomycetota</taxon>
        <taxon>Planctomycetia</taxon>
        <taxon>Gemmatales</taxon>
        <taxon>Gemmataceae</taxon>
        <taxon>Frigoriglobus</taxon>
    </lineage>
</organism>
<evidence type="ECO:0000313" key="3">
    <source>
        <dbReference type="Proteomes" id="UP000503447"/>
    </source>
</evidence>
<gene>
    <name evidence="2" type="ORF">FTUN_8896</name>
</gene>
<evidence type="ECO:0000313" key="2">
    <source>
        <dbReference type="EMBL" id="QJX01257.1"/>
    </source>
</evidence>
<dbReference type="Proteomes" id="UP000503447">
    <property type="component" value="Chromosome"/>
</dbReference>
<dbReference type="EMBL" id="CP053452">
    <property type="protein sequence ID" value="QJX01257.1"/>
    <property type="molecule type" value="Genomic_DNA"/>
</dbReference>
<reference evidence="3" key="1">
    <citation type="submission" date="2020-05" db="EMBL/GenBank/DDBJ databases">
        <title>Frigoriglobus tundricola gen. nov., sp. nov., a psychrotolerant cellulolytic planctomycete of the family Gemmataceae with two divergent copies of 16S rRNA gene.</title>
        <authorList>
            <person name="Kulichevskaya I.S."/>
            <person name="Ivanova A.A."/>
            <person name="Naumoff D.G."/>
            <person name="Beletsky A.V."/>
            <person name="Rijpstra W.I.C."/>
            <person name="Sinninghe Damste J.S."/>
            <person name="Mardanov A.V."/>
            <person name="Ravin N.V."/>
            <person name="Dedysh S.N."/>
        </authorList>
    </citation>
    <scope>NUCLEOTIDE SEQUENCE [LARGE SCALE GENOMIC DNA]</scope>
    <source>
        <strain evidence="3">PL17</strain>
    </source>
</reference>
<dbReference type="RefSeq" id="WP_171475842.1">
    <property type="nucleotide sequence ID" value="NZ_CP053452.2"/>
</dbReference>
<accession>A0A6M5Z5Y2</accession>
<keyword evidence="3" id="KW-1185">Reference proteome</keyword>
<sequence length="342" mass="37394">MTFTVSMVILYTFATAGSHDPHSRPGGNGGPSLPLDRHRACRDNLKEEVMSDERSSECTAEPQNLFEEQAVQMELLQGSFTGEFDGQKAADECVKLFRPLHGALLRLKQTAEDVGIWPGEGPSLGAHDDVPDAVTWFGTTASACDFCFTPPPKSGGRRKTKFSLIGDGVFKGESRLALEGDKIARYLAAAMSTQAIAWGIEKLQPGVSVFGATRGGKSLFEFCFTHDVGWVTPFTDAVSRTMARCLSKLDLILLEAPSGKPEPFIPTPKQHHALQLLTGRAMCGKDLAKELRIDEAQLNRTVTTPLQVQGRVKNDRKLGGYFRPDAPPEPKPSQIRKPNERN</sequence>
<feature type="region of interest" description="Disordered" evidence="1">
    <location>
        <begin position="18"/>
        <end position="37"/>
    </location>
</feature>
<dbReference type="AlphaFoldDB" id="A0A6M5Z5Y2"/>
<feature type="region of interest" description="Disordered" evidence="1">
    <location>
        <begin position="307"/>
        <end position="342"/>
    </location>
</feature>